<protein>
    <submittedName>
        <fullName evidence="1">PITH domain-containing protein</fullName>
    </submittedName>
</protein>
<evidence type="ECO:0000313" key="1">
    <source>
        <dbReference type="EMBL" id="KAK8968715.1"/>
    </source>
</evidence>
<proteinExistence type="predicted"/>
<keyword evidence="2" id="KW-1185">Reference proteome</keyword>
<dbReference type="Proteomes" id="UP001412067">
    <property type="component" value="Unassembled WGS sequence"/>
</dbReference>
<comment type="caution">
    <text evidence="1">The sequence shown here is derived from an EMBL/GenBank/DDBJ whole genome shotgun (WGS) entry which is preliminary data.</text>
</comment>
<reference evidence="1 2" key="1">
    <citation type="journal article" date="2022" name="Nat. Plants">
        <title>Genomes of leafy and leafless Platanthera orchids illuminate the evolution of mycoheterotrophy.</title>
        <authorList>
            <person name="Li M.H."/>
            <person name="Liu K.W."/>
            <person name="Li Z."/>
            <person name="Lu H.C."/>
            <person name="Ye Q.L."/>
            <person name="Zhang D."/>
            <person name="Wang J.Y."/>
            <person name="Li Y.F."/>
            <person name="Zhong Z.M."/>
            <person name="Liu X."/>
            <person name="Yu X."/>
            <person name="Liu D.K."/>
            <person name="Tu X.D."/>
            <person name="Liu B."/>
            <person name="Hao Y."/>
            <person name="Liao X.Y."/>
            <person name="Jiang Y.T."/>
            <person name="Sun W.H."/>
            <person name="Chen J."/>
            <person name="Chen Y.Q."/>
            <person name="Ai Y."/>
            <person name="Zhai J.W."/>
            <person name="Wu S.S."/>
            <person name="Zhou Z."/>
            <person name="Hsiao Y.Y."/>
            <person name="Wu W.L."/>
            <person name="Chen Y.Y."/>
            <person name="Lin Y.F."/>
            <person name="Hsu J.L."/>
            <person name="Li C.Y."/>
            <person name="Wang Z.W."/>
            <person name="Zhao X."/>
            <person name="Zhong W.Y."/>
            <person name="Ma X.K."/>
            <person name="Ma L."/>
            <person name="Huang J."/>
            <person name="Chen G.Z."/>
            <person name="Huang M.Z."/>
            <person name="Huang L."/>
            <person name="Peng D.H."/>
            <person name="Luo Y.B."/>
            <person name="Zou S.Q."/>
            <person name="Chen S.P."/>
            <person name="Lan S."/>
            <person name="Tsai W.C."/>
            <person name="Van de Peer Y."/>
            <person name="Liu Z.J."/>
        </authorList>
    </citation>
    <scope>NUCLEOTIDE SEQUENCE [LARGE SCALE GENOMIC DNA]</scope>
    <source>
        <strain evidence="1">Lor288</strain>
    </source>
</reference>
<gene>
    <name evidence="1" type="ORF">KSP40_PGU000473</name>
</gene>
<name>A0ABR2MX02_9ASPA</name>
<organism evidence="1 2">
    <name type="scientific">Platanthera guangdongensis</name>
    <dbReference type="NCBI Taxonomy" id="2320717"/>
    <lineage>
        <taxon>Eukaryota</taxon>
        <taxon>Viridiplantae</taxon>
        <taxon>Streptophyta</taxon>
        <taxon>Embryophyta</taxon>
        <taxon>Tracheophyta</taxon>
        <taxon>Spermatophyta</taxon>
        <taxon>Magnoliopsida</taxon>
        <taxon>Liliopsida</taxon>
        <taxon>Asparagales</taxon>
        <taxon>Orchidaceae</taxon>
        <taxon>Orchidoideae</taxon>
        <taxon>Orchideae</taxon>
        <taxon>Orchidinae</taxon>
        <taxon>Platanthera</taxon>
    </lineage>
</organism>
<sequence length="153" mass="16739">MASVIHRSQADLVDLVDWRGIECLNQKSGHAIDNPPKQGYREDDDGVKSILLTGGIPPIGNGCSAETVYRACFKQVVHQNEKFYKRFPQDIPAVCELVNFLSESKGGGVPLPAGGILTPKGLQVLRLTGLGSGGGFERLHYMFEMIWDPVLFP</sequence>
<dbReference type="EMBL" id="JBBWWR010000004">
    <property type="protein sequence ID" value="KAK8968715.1"/>
    <property type="molecule type" value="Genomic_DNA"/>
</dbReference>
<accession>A0ABR2MX02</accession>
<evidence type="ECO:0000313" key="2">
    <source>
        <dbReference type="Proteomes" id="UP001412067"/>
    </source>
</evidence>